<sequence length="1657" mass="176018">MTSHGAFAGAFGGAGGFGSSFGGGPAASTSFGNPTAMGGAPETTPSPGGFGASFGTGFGAPSPSTTTFGSAPAKTTTFGSAATTTTFGSGAASASGFGFGGGSSSTTFGSAPNTPALGGTTKTTFGSGPPVTSAFGSSATPAFGSTSPAAPPFGATTSKTTFGAGSSTTTSFGTATTSTTTFGSVPPPTTTFGSGAPSKTAFGATSSTTFGVPATSTVGTAPVFGGGTPSKAAPFGSSPSTAFPSAAPSVTVFGTSASPPAPAFGGAPTAPPPAAFGAPSSSPPSTVFGAAKPLSAVAPGNVSSKAAMSFGTAFPPPSFSIQPTGDNPFGKPLATDEGRPMVRKKAPLADRKTTSLGDRKPLPSPSPSPPSRRFPKKATRPAPEDSDSEVAAASDDDAPVALVKGNLASAVNLDGTCVDMCSTKECEMHIKFDELSAFEKGDAFMVKRFQRSSAAHKLDIPTEVRPPGVLRWTQLYLEQHIMDRERLGVDDRIKPPRVPDLIDLYNFLWDRTRMIRKDFVLQNYRGGGRTHPIAMDVHERMTRYFILSQHELIDDDRFVAQQNLEQLGKTLKSLHEFYEDARATGSPSSPFEAEFAGYFILGTIDNGQGLDVLKFCKQLAPQLLASDFVQFAWAVFVARHTNDYVGFFRLLRAATCLQACLLHRYLPGVRSDALQAMNRGYKGQAFPLSTLTTLLCFEDDAHAEAVCALHGIPRVVDGKPEDGDCVRFGSADFRTEAALRKMESPVPNVRSDRWISVKQGDYLRADVVRGATEYPPGSYPALSPALKEFEDEERKRLYPSRPPYEDPYSTFATPARKLSVDPSKLEVLAEIERRQREIEVQKRQMIARINALNAAKERTPKQAPVPSPSVPSLVLPSTPPSTTALPSTPPCPATPLAPPDSSEEDVRREAAEAAAREAAAKAKAETIAREAEARRAAEAKAEAKAKAEAAAKAAEEIRRKQEEEERRRREALAAEKARKEREEAARLAAQLARAREEAAERERQRLADIAARKAIGDLWLRINFEAHTTLRARWAAEAAAKDAARLARQHWAIKKLRFALWRRFLDRRRDALSNPPSPIGVDMLPVAEHQSAATVAKWIYKGFSRLPRCLPPWSPADEARSAMLRATRNLLHAAPSVDLSHVLGAGLCARYPGVRKITFRLGLVTPLAADAWAQWWTTTCAAGSSHLGPGHRVTVRVASRVPGRLDSHDDCLIVPVTASDVGSIRAVAAATAREAAAIGSAAEVYVVCLTDLDPAVVARIPATLRLTRMHCVAMTLTTAPVTALKMLTSLVSPRATMHSVTDVDLRTALEDVLELAILECHSRRERDPQAIDTAVRAAFEALQVLVHPAPTDADAVAHAFRKCTQEHWGPTPAWTAIDAVVDRWLTPLGVARDLWAPVVARLPHGHWASLLSLLFACVVEAAVPTPVTVAVPAAWLAALHASLADVAAPLSPPAVVPAKRKAAAVPLPPTPAPMPVRTPATTTAPTLAPTPAPMPAPTPAPTPVTAVRLTTKWTLEARVKRTKTALATEQSASAAYMAFLEEQVGTCAPVLIRSIQRGAMQIFVDALGGRTLNLNVAADASVASVAAQVENLEFIQNFGLTFAGKTLAAGLLSDYNVCDADTLKVTFDLAGGMRAKWRKKRMRRLRRKRRKMRQRAR</sequence>
<dbReference type="PANTHER" id="PTHR12436:SF3">
    <property type="entry name" value="GERMINAL-CENTER ASSOCIATED NUCLEAR PROTEIN"/>
    <property type="match status" value="1"/>
</dbReference>
<dbReference type="STRING" id="1202772.A0A1V9Z644"/>
<feature type="compositionally biased region" description="Gly residues" evidence="6">
    <location>
        <begin position="48"/>
        <end position="58"/>
    </location>
</feature>
<feature type="compositionally biased region" description="Pro residues" evidence="6">
    <location>
        <begin position="362"/>
        <end position="372"/>
    </location>
</feature>
<dbReference type="GO" id="GO:0070390">
    <property type="term" value="C:transcription export complex 2"/>
    <property type="evidence" value="ECO:0007669"/>
    <property type="project" value="TreeGrafter"/>
</dbReference>
<comment type="similarity">
    <text evidence="3 4">Belongs to the eukaryotic ribosomal protein eS32 family.</text>
</comment>
<dbReference type="GO" id="GO:0005737">
    <property type="term" value="C:cytoplasm"/>
    <property type="evidence" value="ECO:0007669"/>
    <property type="project" value="TreeGrafter"/>
</dbReference>
<comment type="caution">
    <text evidence="8">The sequence shown here is derived from an EMBL/GenBank/DDBJ whole genome shotgun (WGS) entry which is preliminary data.</text>
</comment>
<evidence type="ECO:0000313" key="8">
    <source>
        <dbReference type="EMBL" id="OQR93474.1"/>
    </source>
</evidence>
<evidence type="ECO:0000256" key="4">
    <source>
        <dbReference type="RuleBase" id="RU368055"/>
    </source>
</evidence>
<dbReference type="SUPFAM" id="SSF54236">
    <property type="entry name" value="Ubiquitin-like"/>
    <property type="match status" value="1"/>
</dbReference>
<proteinExistence type="inferred from homology"/>
<keyword evidence="2 4" id="KW-0687">Ribonucleoprotein</keyword>
<feature type="region of interest" description="Disordered" evidence="6">
    <location>
        <begin position="263"/>
        <end position="284"/>
    </location>
</feature>
<organism evidence="8 9">
    <name type="scientific">Achlya hypogyna</name>
    <name type="common">Oomycete</name>
    <name type="synonym">Protoachlya hypogyna</name>
    <dbReference type="NCBI Taxonomy" id="1202772"/>
    <lineage>
        <taxon>Eukaryota</taxon>
        <taxon>Sar</taxon>
        <taxon>Stramenopiles</taxon>
        <taxon>Oomycota</taxon>
        <taxon>Saprolegniomycetes</taxon>
        <taxon>Saprolegniales</taxon>
        <taxon>Achlyaceae</taxon>
        <taxon>Achlya</taxon>
    </lineage>
</organism>
<feature type="compositionally biased region" description="Low complexity" evidence="6">
    <location>
        <begin position="275"/>
        <end position="284"/>
    </location>
</feature>
<evidence type="ECO:0000256" key="1">
    <source>
        <dbReference type="ARBA" id="ARBA00022980"/>
    </source>
</evidence>
<feature type="compositionally biased region" description="Pro residues" evidence="6">
    <location>
        <begin position="887"/>
        <end position="898"/>
    </location>
</feature>
<dbReference type="PROSITE" id="PS50053">
    <property type="entry name" value="UBIQUITIN_2"/>
    <property type="match status" value="1"/>
</dbReference>
<evidence type="ECO:0000313" key="9">
    <source>
        <dbReference type="Proteomes" id="UP000243579"/>
    </source>
</evidence>
<dbReference type="GO" id="GO:0006406">
    <property type="term" value="P:mRNA export from nucleus"/>
    <property type="evidence" value="ECO:0007669"/>
    <property type="project" value="TreeGrafter"/>
</dbReference>
<feature type="compositionally biased region" description="Basic and acidic residues" evidence="6">
    <location>
        <begin position="904"/>
        <end position="922"/>
    </location>
</feature>
<dbReference type="PANTHER" id="PTHR12436">
    <property type="entry name" value="80 KDA MCM3-ASSOCIATED PROTEIN"/>
    <property type="match status" value="1"/>
</dbReference>
<evidence type="ECO:0000256" key="6">
    <source>
        <dbReference type="SAM" id="MobiDB-lite"/>
    </source>
</evidence>
<dbReference type="Pfam" id="PF05162">
    <property type="entry name" value="Ribosomal_L41"/>
    <property type="match status" value="1"/>
</dbReference>
<comment type="subunit">
    <text evidence="4">Component of the large ribosomal subunit.</text>
</comment>
<protein>
    <recommendedName>
        <fullName evidence="4">60S ribosomal protein L41</fullName>
    </recommendedName>
</protein>
<keyword evidence="1 4" id="KW-0689">Ribosomal protein</keyword>
<dbReference type="EMBL" id="JNBR01000408">
    <property type="protein sequence ID" value="OQR93474.1"/>
    <property type="molecule type" value="Genomic_DNA"/>
</dbReference>
<feature type="region of interest" description="Disordered" evidence="6">
    <location>
        <begin position="32"/>
        <end position="71"/>
    </location>
</feature>
<dbReference type="Gene3D" id="1.25.40.990">
    <property type="match status" value="1"/>
</dbReference>
<dbReference type="GO" id="GO:0006412">
    <property type="term" value="P:translation"/>
    <property type="evidence" value="ECO:0007669"/>
    <property type="project" value="InterPro"/>
</dbReference>
<feature type="region of interest" description="Disordered" evidence="6">
    <location>
        <begin position="318"/>
        <end position="395"/>
    </location>
</feature>
<keyword evidence="5" id="KW-0175">Coiled coil</keyword>
<evidence type="ECO:0000256" key="2">
    <source>
        <dbReference type="ARBA" id="ARBA00023274"/>
    </source>
</evidence>
<dbReference type="Pfam" id="PF03399">
    <property type="entry name" value="SAC3_GANP"/>
    <property type="match status" value="1"/>
</dbReference>
<feature type="compositionally biased region" description="Basic and acidic residues" evidence="6">
    <location>
        <begin position="347"/>
        <end position="361"/>
    </location>
</feature>
<dbReference type="OrthoDB" id="264795at2759"/>
<feature type="compositionally biased region" description="Low complexity" evidence="6">
    <location>
        <begin position="870"/>
        <end position="886"/>
    </location>
</feature>
<feature type="region of interest" description="Disordered" evidence="6">
    <location>
        <begin position="857"/>
        <end position="922"/>
    </location>
</feature>
<dbReference type="InterPro" id="IPR029071">
    <property type="entry name" value="Ubiquitin-like_domsf"/>
</dbReference>
<feature type="coiled-coil region" evidence="5">
    <location>
        <begin position="933"/>
        <end position="1009"/>
    </location>
</feature>
<gene>
    <name evidence="8" type="ORF">ACHHYP_02515</name>
</gene>
<feature type="compositionally biased region" description="Low complexity" evidence="6">
    <location>
        <begin position="153"/>
        <end position="195"/>
    </location>
</feature>
<feature type="domain" description="Ubiquitin-like" evidence="7">
    <location>
        <begin position="1560"/>
        <end position="1632"/>
    </location>
</feature>
<dbReference type="GO" id="GO:1990904">
    <property type="term" value="C:ribonucleoprotein complex"/>
    <property type="evidence" value="ECO:0007669"/>
    <property type="project" value="UniProtKB-KW"/>
</dbReference>
<dbReference type="GO" id="GO:0005840">
    <property type="term" value="C:ribosome"/>
    <property type="evidence" value="ECO:0007669"/>
    <property type="project" value="UniProtKB-KW"/>
</dbReference>
<dbReference type="Gene3D" id="3.10.20.90">
    <property type="entry name" value="Phosphatidylinositol 3-kinase Catalytic Subunit, Chain A, domain 1"/>
    <property type="match status" value="1"/>
</dbReference>
<feature type="compositionally biased region" description="Polar residues" evidence="6">
    <location>
        <begin position="134"/>
        <end position="148"/>
    </location>
</feature>
<accession>A0A1V9Z644</accession>
<evidence type="ECO:0000256" key="5">
    <source>
        <dbReference type="SAM" id="Coils"/>
    </source>
</evidence>
<keyword evidence="9" id="KW-1185">Reference proteome</keyword>
<reference evidence="8 9" key="1">
    <citation type="journal article" date="2014" name="Genome Biol. Evol.">
        <title>The secreted proteins of Achlya hypogyna and Thraustotheca clavata identify the ancestral oomycete secretome and reveal gene acquisitions by horizontal gene transfer.</title>
        <authorList>
            <person name="Misner I."/>
            <person name="Blouin N."/>
            <person name="Leonard G."/>
            <person name="Richards T.A."/>
            <person name="Lane C.E."/>
        </authorList>
    </citation>
    <scope>NUCLEOTIDE SEQUENCE [LARGE SCALE GENOMIC DNA]</scope>
    <source>
        <strain evidence="8 9">ATCC 48635</strain>
    </source>
</reference>
<dbReference type="InterPro" id="IPR000626">
    <property type="entry name" value="Ubiquitin-like_dom"/>
</dbReference>
<dbReference type="InterPro" id="IPR045107">
    <property type="entry name" value="SAC3/GANP/THP3"/>
</dbReference>
<dbReference type="SMART" id="SM00213">
    <property type="entry name" value="UBQ"/>
    <property type="match status" value="1"/>
</dbReference>
<evidence type="ECO:0000259" key="7">
    <source>
        <dbReference type="PROSITE" id="PS50053"/>
    </source>
</evidence>
<dbReference type="InterPro" id="IPR007836">
    <property type="entry name" value="Ribosomal_eS32"/>
</dbReference>
<evidence type="ECO:0000256" key="3">
    <source>
        <dbReference type="ARBA" id="ARBA00043969"/>
    </source>
</evidence>
<dbReference type="GO" id="GO:0003735">
    <property type="term" value="F:structural constituent of ribosome"/>
    <property type="evidence" value="ECO:0007669"/>
    <property type="project" value="UniProtKB-UniRule"/>
</dbReference>
<feature type="compositionally biased region" description="Acidic residues" evidence="6">
    <location>
        <begin position="384"/>
        <end position="395"/>
    </location>
</feature>
<dbReference type="Proteomes" id="UP000243579">
    <property type="component" value="Unassembled WGS sequence"/>
</dbReference>
<dbReference type="InterPro" id="IPR005062">
    <property type="entry name" value="SAC3/GANP/THP3_conserved"/>
</dbReference>
<name>A0A1V9Z644_ACHHY</name>
<feature type="region of interest" description="Disordered" evidence="6">
    <location>
        <begin position="110"/>
        <end position="197"/>
    </location>
</feature>